<evidence type="ECO:0000256" key="2">
    <source>
        <dbReference type="HAMAP-Rule" id="MF_01940"/>
    </source>
</evidence>
<dbReference type="GO" id="GO:0008664">
    <property type="term" value="F:RNA 2',3'-cyclic 3'-phosphodiesterase activity"/>
    <property type="evidence" value="ECO:0007669"/>
    <property type="project" value="UniProtKB-EC"/>
</dbReference>
<accession>A0A5B9QHB8</accession>
<feature type="short sequence motif" description="HXTX 1" evidence="2">
    <location>
        <begin position="43"/>
        <end position="46"/>
    </location>
</feature>
<dbReference type="AlphaFoldDB" id="A0A5B9QHB8"/>
<dbReference type="PANTHER" id="PTHR35561">
    <property type="entry name" value="RNA 2',3'-CYCLIC PHOSPHODIESTERASE"/>
    <property type="match status" value="1"/>
</dbReference>
<dbReference type="Proteomes" id="UP000323917">
    <property type="component" value="Chromosome"/>
</dbReference>
<comment type="similarity">
    <text evidence="2">Belongs to the 2H phosphoesterase superfamily. ThpR family.</text>
</comment>
<dbReference type="EC" id="3.1.4.58" evidence="2"/>
<protein>
    <recommendedName>
        <fullName evidence="2">RNA 2',3'-cyclic phosphodiesterase</fullName>
        <shortName evidence="2">RNA 2',3'-CPDase</shortName>
        <ecNumber evidence="2">3.1.4.58</ecNumber>
    </recommendedName>
</protein>
<dbReference type="SUPFAM" id="SSF55144">
    <property type="entry name" value="LigT-like"/>
    <property type="match status" value="1"/>
</dbReference>
<feature type="active site" description="Proton donor" evidence="2">
    <location>
        <position position="43"/>
    </location>
</feature>
<keyword evidence="4" id="KW-1185">Reference proteome</keyword>
<dbReference type="OrthoDB" id="9789350at2"/>
<comment type="catalytic activity">
    <reaction evidence="2">
        <text>a 3'-end 2',3'-cyclophospho-ribonucleotide-RNA + H2O = a 3'-end 2'-phospho-ribonucleotide-RNA + H(+)</text>
        <dbReference type="Rhea" id="RHEA:11828"/>
        <dbReference type="Rhea" id="RHEA-COMP:10464"/>
        <dbReference type="Rhea" id="RHEA-COMP:17353"/>
        <dbReference type="ChEBI" id="CHEBI:15377"/>
        <dbReference type="ChEBI" id="CHEBI:15378"/>
        <dbReference type="ChEBI" id="CHEBI:83064"/>
        <dbReference type="ChEBI" id="CHEBI:173113"/>
        <dbReference type="EC" id="3.1.4.58"/>
    </reaction>
</comment>
<evidence type="ECO:0000313" key="4">
    <source>
        <dbReference type="Proteomes" id="UP000323917"/>
    </source>
</evidence>
<dbReference type="RefSeq" id="WP_148075305.1">
    <property type="nucleotide sequence ID" value="NZ_CP042913.1"/>
</dbReference>
<evidence type="ECO:0000313" key="3">
    <source>
        <dbReference type="EMBL" id="QEG37022.1"/>
    </source>
</evidence>
<proteinExistence type="inferred from homology"/>
<sequence length="190" mass="20915">MAKTRTFIAVEAADGIHAHAQQAIGRLRPLAQNVKWVEPENLHWTLQFLGDLTDEEIAEVCRRVKKVVSRLEPFSISASGVGAFPKVDRPRTLWLGIGEGADEFCELQSTIQQSLEDLGFRGELRKYVPHLTLGRVSSSGPPQSSLTEELDHLSDLPRGQMAVDEVTVYASRLARSGATYVPLSHTRLGG</sequence>
<keyword evidence="3" id="KW-0436">Ligase</keyword>
<organism evidence="3 4">
    <name type="scientific">Bythopirellula goksoeyrii</name>
    <dbReference type="NCBI Taxonomy" id="1400387"/>
    <lineage>
        <taxon>Bacteria</taxon>
        <taxon>Pseudomonadati</taxon>
        <taxon>Planctomycetota</taxon>
        <taxon>Planctomycetia</taxon>
        <taxon>Pirellulales</taxon>
        <taxon>Lacipirellulaceae</taxon>
        <taxon>Bythopirellula</taxon>
    </lineage>
</organism>
<comment type="function">
    <text evidence="2">Hydrolyzes RNA 2',3'-cyclic phosphodiester to an RNA 2'-phosphomonoester.</text>
</comment>
<dbReference type="HAMAP" id="MF_01940">
    <property type="entry name" value="RNA_CPDase"/>
    <property type="match status" value="1"/>
</dbReference>
<dbReference type="EMBL" id="CP042913">
    <property type="protein sequence ID" value="QEG37022.1"/>
    <property type="molecule type" value="Genomic_DNA"/>
</dbReference>
<keyword evidence="1 2" id="KW-0378">Hydrolase</keyword>
<dbReference type="InterPro" id="IPR004175">
    <property type="entry name" value="RNA_CPDase"/>
</dbReference>
<gene>
    <name evidence="3" type="primary">ligT</name>
    <name evidence="3" type="ORF">Pr1d_43620</name>
</gene>
<dbReference type="KEGG" id="bgok:Pr1d_43620"/>
<dbReference type="InterPro" id="IPR009097">
    <property type="entry name" value="Cyclic_Pdiesterase"/>
</dbReference>
<dbReference type="PANTHER" id="PTHR35561:SF1">
    <property type="entry name" value="RNA 2',3'-CYCLIC PHOSPHODIESTERASE"/>
    <property type="match status" value="1"/>
</dbReference>
<name>A0A5B9QHB8_9BACT</name>
<feature type="active site" description="Proton acceptor" evidence="2">
    <location>
        <position position="130"/>
    </location>
</feature>
<feature type="short sequence motif" description="HXTX 2" evidence="2">
    <location>
        <begin position="130"/>
        <end position="133"/>
    </location>
</feature>
<evidence type="ECO:0000256" key="1">
    <source>
        <dbReference type="ARBA" id="ARBA00022801"/>
    </source>
</evidence>
<reference evidence="3 4" key="1">
    <citation type="submission" date="2019-08" db="EMBL/GenBank/DDBJ databases">
        <title>Deep-cultivation of Planctomycetes and their phenomic and genomic characterization uncovers novel biology.</title>
        <authorList>
            <person name="Wiegand S."/>
            <person name="Jogler M."/>
            <person name="Boedeker C."/>
            <person name="Pinto D."/>
            <person name="Vollmers J."/>
            <person name="Rivas-Marin E."/>
            <person name="Kohn T."/>
            <person name="Peeters S.H."/>
            <person name="Heuer A."/>
            <person name="Rast P."/>
            <person name="Oberbeckmann S."/>
            <person name="Bunk B."/>
            <person name="Jeske O."/>
            <person name="Meyerdierks A."/>
            <person name="Storesund J.E."/>
            <person name="Kallscheuer N."/>
            <person name="Luecker S."/>
            <person name="Lage O.M."/>
            <person name="Pohl T."/>
            <person name="Merkel B.J."/>
            <person name="Hornburger P."/>
            <person name="Mueller R.-W."/>
            <person name="Bruemmer F."/>
            <person name="Labrenz M."/>
            <person name="Spormann A.M."/>
            <person name="Op den Camp H."/>
            <person name="Overmann J."/>
            <person name="Amann R."/>
            <person name="Jetten M.S.M."/>
            <person name="Mascher T."/>
            <person name="Medema M.H."/>
            <person name="Devos D.P."/>
            <person name="Kaster A.-K."/>
            <person name="Ovreas L."/>
            <person name="Rohde M."/>
            <person name="Galperin M.Y."/>
            <person name="Jogler C."/>
        </authorList>
    </citation>
    <scope>NUCLEOTIDE SEQUENCE [LARGE SCALE GENOMIC DNA]</scope>
    <source>
        <strain evidence="3 4">Pr1d</strain>
    </source>
</reference>
<dbReference type="GO" id="GO:0016874">
    <property type="term" value="F:ligase activity"/>
    <property type="evidence" value="ECO:0007669"/>
    <property type="project" value="UniProtKB-KW"/>
</dbReference>
<dbReference type="GO" id="GO:0004113">
    <property type="term" value="F:2',3'-cyclic-nucleotide 3'-phosphodiesterase activity"/>
    <property type="evidence" value="ECO:0007669"/>
    <property type="project" value="InterPro"/>
</dbReference>
<dbReference type="Gene3D" id="3.90.1140.10">
    <property type="entry name" value="Cyclic phosphodiesterase"/>
    <property type="match status" value="1"/>
</dbReference>
<dbReference type="Pfam" id="PF13563">
    <property type="entry name" value="2_5_RNA_ligase2"/>
    <property type="match status" value="1"/>
</dbReference>
<dbReference type="NCBIfam" id="TIGR02258">
    <property type="entry name" value="2_5_ligase"/>
    <property type="match status" value="1"/>
</dbReference>